<evidence type="ECO:0000256" key="1">
    <source>
        <dbReference type="PIRNR" id="PIRNR019634"/>
    </source>
</evidence>
<evidence type="ECO:0000259" key="6">
    <source>
        <dbReference type="Pfam" id="PF09511"/>
    </source>
</evidence>
<evidence type="ECO:0000313" key="7">
    <source>
        <dbReference type="EMBL" id="KAF1981237.1"/>
    </source>
</evidence>
<dbReference type="InterPro" id="IPR015966">
    <property type="entry name" value="tRNA_lig_kin_fungi"/>
</dbReference>
<evidence type="ECO:0000313" key="8">
    <source>
        <dbReference type="Proteomes" id="UP000800041"/>
    </source>
</evidence>
<sequence length="840" mass="95240">MAARETAPYRGQDVHEVRTMLQGLESHQKKGGRGGFTARKSTFTAPNGKPVHSWKMQDWDYKKPNLPTYARGLFTYADDQGNPQIGVRGYDKFFNVGEVKKTEWKFVEENTRGPYELSVKENGCIIFMSGMDDGTLLVCSKHSMGPRADVDVSHAMAGEKWVEKHLKSMGKTKEELAFKLREMNATVVAELCDDEFEEHVLAYNPETSGLYLHGINLNLPEFVTYPGHLVHKFADDWGFKKAIYVMEDDIGKVKTFLDHVAETGAYDGRETEGFVIRCQARDSANAPWEDWFFKYKFDEPYLMYRQWRECTKSVIAGNTPKIRKHKKITEEYLLYARKQFHKDPKLMKSYLQNHGIISLRDDFLADRGLKGSDVIRQEIENGEELDSAGGATNNIVIVPVATIGCGKTTLAIALVKLFGWGHFQNDNIETRTNRPQKFAQACCNGLLEHDVMIADRNNHQRREREQIIKDMLAVVPEVRFVALHYIHNRSNYDRIRQATQARVLNRGDNHQTIQAGSKNPQEIIGIMEGFLDRFQRVNPDAPPDDAFDLVIDLDVNTDSRENLEVVVEKLHAQYPKLFGKMPTGDDLDNAIDAALNDYKPDIKVDLSRNTGKNQSNKQQSRQGQENVRNGGSSAGGRGQVQKQPQPKKAPRLEFIAARLPPVRITRVLEAMFRDKPPEMASFYRTLQQTRRIQSEFHVTIIHRASASQFPQLWERYSGLQEQATANQTEGSTNTEPELAVCGVRLERVVWDSRVMCFVVRLMNEDGDENMAEGKEGWETANPVPHVTIGTASQDIKPKESNDMLARWLKEGATAENGINDMMVKGHVVLSGSVRGVLSKM</sequence>
<keyword evidence="8" id="KW-1185">Reference proteome</keyword>
<dbReference type="Gene3D" id="3.40.50.300">
    <property type="entry name" value="P-loop containing nucleotide triphosphate hydrolases"/>
    <property type="match status" value="1"/>
</dbReference>
<comment type="catalytic activity">
    <reaction evidence="1">
        <text>ATP + (ribonucleotide)n-3'-hydroxyl + 5'-phospho-(ribonucleotide)m = (ribonucleotide)n+m + AMP + diphosphate.</text>
        <dbReference type="EC" id="6.5.1.3"/>
    </reaction>
</comment>
<dbReference type="GO" id="GO:0006388">
    <property type="term" value="P:tRNA splicing, via endonucleolytic cleavage and ligation"/>
    <property type="evidence" value="ECO:0007669"/>
    <property type="project" value="UniProtKB-UniRule"/>
</dbReference>
<dbReference type="PIRSF" id="PIRSF019634">
    <property type="entry name" value="tRNA_lig_yeast"/>
    <property type="match status" value="1"/>
</dbReference>
<organism evidence="7 8">
    <name type="scientific">Aulographum hederae CBS 113979</name>
    <dbReference type="NCBI Taxonomy" id="1176131"/>
    <lineage>
        <taxon>Eukaryota</taxon>
        <taxon>Fungi</taxon>
        <taxon>Dikarya</taxon>
        <taxon>Ascomycota</taxon>
        <taxon>Pezizomycotina</taxon>
        <taxon>Dothideomycetes</taxon>
        <taxon>Pleosporomycetidae</taxon>
        <taxon>Aulographales</taxon>
        <taxon>Aulographaceae</taxon>
    </lineage>
</organism>
<comment type="similarity">
    <text evidence="1">Belongs to the TRL1 family.</text>
</comment>
<dbReference type="GO" id="GO:0003972">
    <property type="term" value="F:RNA ligase (ATP) activity"/>
    <property type="evidence" value="ECO:0007669"/>
    <property type="project" value="UniProtKB-UniRule"/>
</dbReference>
<dbReference type="OrthoDB" id="276239at2759"/>
<reference evidence="7" key="1">
    <citation type="journal article" date="2020" name="Stud. Mycol.">
        <title>101 Dothideomycetes genomes: a test case for predicting lifestyles and emergence of pathogens.</title>
        <authorList>
            <person name="Haridas S."/>
            <person name="Albert R."/>
            <person name="Binder M."/>
            <person name="Bloem J."/>
            <person name="Labutti K."/>
            <person name="Salamov A."/>
            <person name="Andreopoulos B."/>
            <person name="Baker S."/>
            <person name="Barry K."/>
            <person name="Bills G."/>
            <person name="Bluhm B."/>
            <person name="Cannon C."/>
            <person name="Castanera R."/>
            <person name="Culley D."/>
            <person name="Daum C."/>
            <person name="Ezra D."/>
            <person name="Gonzalez J."/>
            <person name="Henrissat B."/>
            <person name="Kuo A."/>
            <person name="Liang C."/>
            <person name="Lipzen A."/>
            <person name="Lutzoni F."/>
            <person name="Magnuson J."/>
            <person name="Mondo S."/>
            <person name="Nolan M."/>
            <person name="Ohm R."/>
            <person name="Pangilinan J."/>
            <person name="Park H.-J."/>
            <person name="Ramirez L."/>
            <person name="Alfaro M."/>
            <person name="Sun H."/>
            <person name="Tritt A."/>
            <person name="Yoshinaga Y."/>
            <person name="Zwiers L.-H."/>
            <person name="Turgeon B."/>
            <person name="Goodwin S."/>
            <person name="Spatafora J."/>
            <person name="Crous P."/>
            <person name="Grigoriev I."/>
        </authorList>
    </citation>
    <scope>NUCLEOTIDE SEQUENCE</scope>
    <source>
        <strain evidence="7">CBS 113979</strain>
    </source>
</reference>
<dbReference type="EMBL" id="ML977204">
    <property type="protein sequence ID" value="KAF1981237.1"/>
    <property type="molecule type" value="Genomic_DNA"/>
</dbReference>
<dbReference type="EC" id="6.5.1.3" evidence="1"/>
<dbReference type="SUPFAM" id="SSF52540">
    <property type="entry name" value="P-loop containing nucleoside triphosphate hydrolases"/>
    <property type="match status" value="1"/>
</dbReference>
<evidence type="ECO:0000259" key="4">
    <source>
        <dbReference type="Pfam" id="PF08302"/>
    </source>
</evidence>
<dbReference type="GO" id="GO:0051730">
    <property type="term" value="F:GTP-dependent polyribonucleotide 5'-hydroxyl-kinase activity"/>
    <property type="evidence" value="ECO:0007669"/>
    <property type="project" value="InterPro"/>
</dbReference>
<feature type="domain" description="tRNA ligase phosphodiesterase" evidence="4">
    <location>
        <begin position="558"/>
        <end position="837"/>
    </location>
</feature>
<protein>
    <recommendedName>
        <fullName evidence="1">tRNA ligase</fullName>
        <ecNumber evidence="1">6.5.1.3</ecNumber>
    </recommendedName>
</protein>
<dbReference type="PANTHER" id="PTHR32004:SF1">
    <property type="entry name" value="TRNA LIGASE"/>
    <property type="match status" value="1"/>
</dbReference>
<feature type="region of interest" description="Disordered" evidence="3">
    <location>
        <begin position="604"/>
        <end position="653"/>
    </location>
</feature>
<dbReference type="Proteomes" id="UP000800041">
    <property type="component" value="Unassembled WGS sequence"/>
</dbReference>
<feature type="region of interest" description="Disordered" evidence="3">
    <location>
        <begin position="24"/>
        <end position="44"/>
    </location>
</feature>
<feature type="domain" description="tRNA ligase kinase" evidence="5">
    <location>
        <begin position="396"/>
        <end position="555"/>
    </location>
</feature>
<gene>
    <name evidence="7" type="ORF">K402DRAFT_398744</name>
</gene>
<dbReference type="AlphaFoldDB" id="A0A6G1GKF4"/>
<keyword evidence="1" id="KW-0819">tRNA processing</keyword>
<dbReference type="InterPro" id="IPR012387">
    <property type="entry name" value="Trl1_fun"/>
</dbReference>
<dbReference type="InterPro" id="IPR019039">
    <property type="entry name" value="T4-Rnl1-like_N"/>
</dbReference>
<feature type="active site" description="N6-AMP-lysine intermediate" evidence="2">
    <location>
        <position position="120"/>
    </location>
</feature>
<feature type="compositionally biased region" description="Polar residues" evidence="3">
    <location>
        <begin position="607"/>
        <end position="631"/>
    </location>
</feature>
<dbReference type="GO" id="GO:0005634">
    <property type="term" value="C:nucleus"/>
    <property type="evidence" value="ECO:0007669"/>
    <property type="project" value="TreeGrafter"/>
</dbReference>
<evidence type="ECO:0000259" key="5">
    <source>
        <dbReference type="Pfam" id="PF08303"/>
    </source>
</evidence>
<keyword evidence="1 7" id="KW-0436">Ligase</keyword>
<name>A0A6G1GKF4_9PEZI</name>
<dbReference type="Pfam" id="PF09511">
    <property type="entry name" value="RNA_lig_T4_1"/>
    <property type="match status" value="1"/>
</dbReference>
<accession>A0A6G1GKF4</accession>
<dbReference type="GO" id="GO:0005524">
    <property type="term" value="F:ATP binding"/>
    <property type="evidence" value="ECO:0007669"/>
    <property type="project" value="UniProtKB-UniRule"/>
</dbReference>
<evidence type="ECO:0000256" key="2">
    <source>
        <dbReference type="PIRSR" id="PIRSR019634-50"/>
    </source>
</evidence>
<dbReference type="InterPro" id="IPR015965">
    <property type="entry name" value="tRNA_lig_PDEase"/>
</dbReference>
<proteinExistence type="inferred from homology"/>
<dbReference type="FunFam" id="3.40.50.300:FF:001690">
    <property type="entry name" value="tRNA ligase"/>
    <property type="match status" value="1"/>
</dbReference>
<dbReference type="Pfam" id="PF08302">
    <property type="entry name" value="tRNA_lig_CPD"/>
    <property type="match status" value="1"/>
</dbReference>
<feature type="domain" description="T4 RNA ligase 1-like N-terminal" evidence="6">
    <location>
        <begin position="69"/>
        <end position="302"/>
    </location>
</feature>
<dbReference type="Pfam" id="PF08303">
    <property type="entry name" value="tRNA_lig_kinase"/>
    <property type="match status" value="1"/>
</dbReference>
<dbReference type="PANTHER" id="PTHR32004">
    <property type="entry name" value="TRNA LIGASE"/>
    <property type="match status" value="1"/>
</dbReference>
<dbReference type="GO" id="GO:0008081">
    <property type="term" value="F:phosphoric diester hydrolase activity"/>
    <property type="evidence" value="ECO:0007669"/>
    <property type="project" value="InterPro"/>
</dbReference>
<evidence type="ECO:0000256" key="3">
    <source>
        <dbReference type="SAM" id="MobiDB-lite"/>
    </source>
</evidence>
<dbReference type="InterPro" id="IPR027417">
    <property type="entry name" value="P-loop_NTPase"/>
</dbReference>